<dbReference type="PANTHER" id="PTHR47966:SF51">
    <property type="entry name" value="BETA-SITE APP-CLEAVING ENZYME, ISOFORM A-RELATED"/>
    <property type="match status" value="1"/>
</dbReference>
<reference evidence="6" key="1">
    <citation type="submission" date="2021-02" db="EMBL/GenBank/DDBJ databases">
        <title>Genome sequence Cadophora malorum strain M34.</title>
        <authorList>
            <person name="Stefanovic E."/>
            <person name="Vu D."/>
            <person name="Scully C."/>
            <person name="Dijksterhuis J."/>
            <person name="Roader J."/>
            <person name="Houbraken J."/>
        </authorList>
    </citation>
    <scope>NUCLEOTIDE SEQUENCE</scope>
    <source>
        <strain evidence="6">M34</strain>
    </source>
</reference>
<evidence type="ECO:0000256" key="2">
    <source>
        <dbReference type="SAM" id="MobiDB-lite"/>
    </source>
</evidence>
<sequence length="753" mass="81865">MLAREVVLLATVVLFNDGLPVEDGEDAVVIVLFELGWSCMPTISLEVEEVVATEDEKGADVDVKLLSEDDREEDDEELKEDVDEIIEEFLVLTMLLALHDVVLHFAFTLLFLGFALPVCEGKFFGGQLGSRANPPAPISVLPSQEWEGNDGPWSTFTLQIGTPPQNVKVLISTASTQTWAVATEGCGAGDITDCPELRGGQYNYTASSTWISNLANASNNIYELGLVSSLGLIGNGRYGFDDITLGFQGSGGPTLKNQTIAGIAAKEFFMGLFGLTARPSNFTNYDNPIPSYMENLRNQSMIPSLSWGYTAGNQYRLNDVLGSLTLGGYDSSRFTPNNLTFDFPTNDDADLTVRLEAISTSSSISLLPSPINTVLDSTVSHIWLPTSACTLFENAFGLTWNETAQLYFVSETQHTLLQAQNPSVTFTLRRPDTVASATERINITLPYGAFDLTASWPLVESETRYFPLKRANDSSQYILGRAFFQEAYVVADYERKNFSVSQCKWDSSPQNIVTIFPPSDSTDNPETKPSGLPVGAIAGIAAGGGVLLIVLAVVLYFCSWKPRRRKRKTAELAANEVAVQNQQPQEYIKPELDANEVSLNQKPGIQIHETEGSGVFAPVEIGDNPDIVHEMPAREEVASEMTGNGQRGDEVEDGRYLYGGRGFRRGDRTPGSATASRQSSISSGWGSPQSMHNEMARGRGRGSFNEASPRTDTLSSVSSGWGSTNRTGGTDNVSPASPGQARREQRGSGLRYQ</sequence>
<dbReference type="InterPro" id="IPR033121">
    <property type="entry name" value="PEPTIDASE_A1"/>
</dbReference>
<keyword evidence="3" id="KW-1133">Transmembrane helix</keyword>
<evidence type="ECO:0000256" key="3">
    <source>
        <dbReference type="SAM" id="Phobius"/>
    </source>
</evidence>
<dbReference type="InterPro" id="IPR034164">
    <property type="entry name" value="Pepsin-like_dom"/>
</dbReference>
<evidence type="ECO:0000259" key="5">
    <source>
        <dbReference type="PROSITE" id="PS51767"/>
    </source>
</evidence>
<evidence type="ECO:0000313" key="7">
    <source>
        <dbReference type="Proteomes" id="UP000664132"/>
    </source>
</evidence>
<evidence type="ECO:0000256" key="4">
    <source>
        <dbReference type="SAM" id="SignalP"/>
    </source>
</evidence>
<gene>
    <name evidence="6" type="ORF">IFR04_014904</name>
</gene>
<dbReference type="Proteomes" id="UP000664132">
    <property type="component" value="Unassembled WGS sequence"/>
</dbReference>
<dbReference type="GO" id="GO:0004190">
    <property type="term" value="F:aspartic-type endopeptidase activity"/>
    <property type="evidence" value="ECO:0007669"/>
    <property type="project" value="InterPro"/>
</dbReference>
<dbReference type="InterPro" id="IPR021109">
    <property type="entry name" value="Peptidase_aspartic_dom_sf"/>
</dbReference>
<feature type="transmembrane region" description="Helical" evidence="3">
    <location>
        <begin position="534"/>
        <end position="558"/>
    </location>
</feature>
<dbReference type="Gene3D" id="2.40.70.10">
    <property type="entry name" value="Acid Proteases"/>
    <property type="match status" value="2"/>
</dbReference>
<dbReference type="PANTHER" id="PTHR47966">
    <property type="entry name" value="BETA-SITE APP-CLEAVING ENZYME, ISOFORM A-RELATED"/>
    <property type="match status" value="1"/>
</dbReference>
<dbReference type="AlphaFoldDB" id="A0A8H7T1W5"/>
<keyword evidence="3" id="KW-0472">Membrane</keyword>
<evidence type="ECO:0000313" key="6">
    <source>
        <dbReference type="EMBL" id="KAG4411954.1"/>
    </source>
</evidence>
<feature type="signal peptide" evidence="4">
    <location>
        <begin position="1"/>
        <end position="18"/>
    </location>
</feature>
<dbReference type="PROSITE" id="PS51767">
    <property type="entry name" value="PEPTIDASE_A1"/>
    <property type="match status" value="1"/>
</dbReference>
<dbReference type="InterPro" id="IPR001461">
    <property type="entry name" value="Aspartic_peptidase_A1"/>
</dbReference>
<evidence type="ECO:0000256" key="1">
    <source>
        <dbReference type="ARBA" id="ARBA00007447"/>
    </source>
</evidence>
<dbReference type="OrthoDB" id="4074350at2759"/>
<protein>
    <recommendedName>
        <fullName evidence="5">Peptidase A1 domain-containing protein</fullName>
    </recommendedName>
</protein>
<dbReference type="EMBL" id="JAFJYH010000424">
    <property type="protein sequence ID" value="KAG4411954.1"/>
    <property type="molecule type" value="Genomic_DNA"/>
</dbReference>
<organism evidence="6 7">
    <name type="scientific">Cadophora malorum</name>
    <dbReference type="NCBI Taxonomy" id="108018"/>
    <lineage>
        <taxon>Eukaryota</taxon>
        <taxon>Fungi</taxon>
        <taxon>Dikarya</taxon>
        <taxon>Ascomycota</taxon>
        <taxon>Pezizomycotina</taxon>
        <taxon>Leotiomycetes</taxon>
        <taxon>Helotiales</taxon>
        <taxon>Ploettnerulaceae</taxon>
        <taxon>Cadophora</taxon>
    </lineage>
</organism>
<comment type="similarity">
    <text evidence="1">Belongs to the peptidase A1 family.</text>
</comment>
<dbReference type="SUPFAM" id="SSF50630">
    <property type="entry name" value="Acid proteases"/>
    <property type="match status" value="1"/>
</dbReference>
<name>A0A8H7T1W5_9HELO</name>
<keyword evidence="4" id="KW-0732">Signal</keyword>
<keyword evidence="3" id="KW-0812">Transmembrane</keyword>
<dbReference type="PRINTS" id="PR00792">
    <property type="entry name" value="PEPSIN"/>
</dbReference>
<accession>A0A8H7T1W5</accession>
<feature type="compositionally biased region" description="Polar residues" evidence="2">
    <location>
        <begin position="705"/>
        <end position="737"/>
    </location>
</feature>
<dbReference type="GO" id="GO:0000324">
    <property type="term" value="C:fungal-type vacuole"/>
    <property type="evidence" value="ECO:0007669"/>
    <property type="project" value="TreeGrafter"/>
</dbReference>
<feature type="compositionally biased region" description="Low complexity" evidence="2">
    <location>
        <begin position="672"/>
        <end position="690"/>
    </location>
</feature>
<dbReference type="CDD" id="cd05471">
    <property type="entry name" value="pepsin_like"/>
    <property type="match status" value="1"/>
</dbReference>
<comment type="caution">
    <text evidence="6">The sequence shown here is derived from an EMBL/GenBank/DDBJ whole genome shotgun (WGS) entry which is preliminary data.</text>
</comment>
<feature type="domain" description="Peptidase A1" evidence="5">
    <location>
        <begin position="154"/>
        <end position="501"/>
    </location>
</feature>
<feature type="region of interest" description="Disordered" evidence="2">
    <location>
        <begin position="638"/>
        <end position="753"/>
    </location>
</feature>
<keyword evidence="7" id="KW-1185">Reference proteome</keyword>
<dbReference type="GO" id="GO:0006508">
    <property type="term" value="P:proteolysis"/>
    <property type="evidence" value="ECO:0007669"/>
    <property type="project" value="InterPro"/>
</dbReference>
<proteinExistence type="inferred from homology"/>
<dbReference type="Pfam" id="PF00026">
    <property type="entry name" value="Asp"/>
    <property type="match status" value="1"/>
</dbReference>
<feature type="chain" id="PRO_5034592637" description="Peptidase A1 domain-containing protein" evidence="4">
    <location>
        <begin position="19"/>
        <end position="753"/>
    </location>
</feature>